<accession>A0A024TPQ5</accession>
<dbReference type="OrthoDB" id="430354at2759"/>
<dbReference type="VEuPathDB" id="FungiDB:H310_10625"/>
<sequence length="442" mass="49708">MAAGERRQPGRWSWRHVLWLLWVGIVATMASTFRLIYRRVVYVPPEDLQRQAAYETQFPNATRGIVMTVCDAMVPIGASLVMELRALGNTDPIQIMYCLPSDLSATSIALLHATDPDVQVIDICRILLDANLLPNDDVAVAFQSFWLKPVALLLSSFDQVMLMDVDNIFLHDPSVLWTAPAYKETGTLFFYDRVVPLDWGLNQKRGDRSYLTTFLDQFSYHTFNLTAPTAPSARLKGSAMYARRTAHEQDSSVVVIDKARAGRNVRNILWYLSTHLRFRQREPFSYGDKEAFWLSFELAQVRYAFSPWAASVVAAAGDMDNHPDTLCGSLAQYVPSTATMPDLLYVNGGDVIDIVDVMGDNHTKLVNDAATDWTARGARLIERIPRFVVPRYTRDKPTSNLTMFDQTCLVHANSTGISPVFIDTATRRIRLAAAVASKMQWT</sequence>
<evidence type="ECO:0000256" key="6">
    <source>
        <dbReference type="ARBA" id="ARBA00022968"/>
    </source>
</evidence>
<evidence type="ECO:0000256" key="9">
    <source>
        <dbReference type="ARBA" id="ARBA00023180"/>
    </source>
</evidence>
<keyword evidence="4" id="KW-0808">Transferase</keyword>
<evidence type="ECO:0000256" key="8">
    <source>
        <dbReference type="ARBA" id="ARBA00023136"/>
    </source>
</evidence>
<evidence type="ECO:0000256" key="3">
    <source>
        <dbReference type="ARBA" id="ARBA00022676"/>
    </source>
</evidence>
<dbReference type="InterPro" id="IPR022751">
    <property type="entry name" value="Alpha_mannosyltransferase"/>
</dbReference>
<dbReference type="AlphaFoldDB" id="A0A024TPQ5"/>
<dbReference type="PANTHER" id="PTHR31392:SF1">
    <property type="entry name" value="ALPHA-1,3-MANNOSYLTRANSFERASE MNN1-RELATED"/>
    <property type="match status" value="1"/>
</dbReference>
<dbReference type="SUPFAM" id="SSF53448">
    <property type="entry name" value="Nucleotide-diphospho-sugar transferases"/>
    <property type="match status" value="1"/>
</dbReference>
<dbReference type="GO" id="GO:0005794">
    <property type="term" value="C:Golgi apparatus"/>
    <property type="evidence" value="ECO:0007669"/>
    <property type="project" value="TreeGrafter"/>
</dbReference>
<dbReference type="GeneID" id="20087675"/>
<keyword evidence="5 10" id="KW-0812">Transmembrane</keyword>
<dbReference type="eggNOG" id="ENOG502RZ48">
    <property type="taxonomic scope" value="Eukaryota"/>
</dbReference>
<gene>
    <name evidence="11" type="ORF">H310_10625</name>
</gene>
<feature type="transmembrane region" description="Helical" evidence="10">
    <location>
        <begin position="16"/>
        <end position="37"/>
    </location>
</feature>
<evidence type="ECO:0008006" key="12">
    <source>
        <dbReference type="Google" id="ProtNLM"/>
    </source>
</evidence>
<dbReference type="GO" id="GO:0000033">
    <property type="term" value="F:alpha-1,3-mannosyltransferase activity"/>
    <property type="evidence" value="ECO:0007669"/>
    <property type="project" value="TreeGrafter"/>
</dbReference>
<evidence type="ECO:0000256" key="5">
    <source>
        <dbReference type="ARBA" id="ARBA00022692"/>
    </source>
</evidence>
<protein>
    <recommendedName>
        <fullName evidence="12">Nucleotide-diphospho-sugar transferase domain-containing protein</fullName>
    </recommendedName>
</protein>
<dbReference type="Gene3D" id="3.90.550.10">
    <property type="entry name" value="Spore Coat Polysaccharide Biosynthesis Protein SpsA, Chain A"/>
    <property type="match status" value="1"/>
</dbReference>
<evidence type="ECO:0000256" key="10">
    <source>
        <dbReference type="SAM" id="Phobius"/>
    </source>
</evidence>
<dbReference type="GO" id="GO:0006493">
    <property type="term" value="P:protein O-linked glycosylation"/>
    <property type="evidence" value="ECO:0007669"/>
    <property type="project" value="TreeGrafter"/>
</dbReference>
<evidence type="ECO:0000256" key="1">
    <source>
        <dbReference type="ARBA" id="ARBA00004606"/>
    </source>
</evidence>
<keyword evidence="3" id="KW-0328">Glycosyltransferase</keyword>
<dbReference type="GO" id="GO:0016020">
    <property type="term" value="C:membrane"/>
    <property type="evidence" value="ECO:0007669"/>
    <property type="project" value="UniProtKB-SubCell"/>
</dbReference>
<evidence type="ECO:0000256" key="2">
    <source>
        <dbReference type="ARBA" id="ARBA00009105"/>
    </source>
</evidence>
<evidence type="ECO:0000313" key="11">
    <source>
        <dbReference type="EMBL" id="ETV95969.1"/>
    </source>
</evidence>
<comment type="subcellular location">
    <subcellularLocation>
        <location evidence="1">Membrane</location>
        <topology evidence="1">Single-pass type II membrane protein</topology>
    </subcellularLocation>
</comment>
<name>A0A024TPQ5_9STRA</name>
<keyword evidence="6" id="KW-0735">Signal-anchor</keyword>
<keyword evidence="7 10" id="KW-1133">Transmembrane helix</keyword>
<dbReference type="InterPro" id="IPR029044">
    <property type="entry name" value="Nucleotide-diphossugar_trans"/>
</dbReference>
<dbReference type="EMBL" id="KI913978">
    <property type="protein sequence ID" value="ETV95969.1"/>
    <property type="molecule type" value="Genomic_DNA"/>
</dbReference>
<evidence type="ECO:0000256" key="4">
    <source>
        <dbReference type="ARBA" id="ARBA00022679"/>
    </source>
</evidence>
<keyword evidence="9" id="KW-0325">Glycoprotein</keyword>
<reference evidence="11" key="1">
    <citation type="submission" date="2013-12" db="EMBL/GenBank/DDBJ databases">
        <title>The Genome Sequence of Aphanomyces invadans NJM9701.</title>
        <authorList>
            <consortium name="The Broad Institute Genomics Platform"/>
            <person name="Russ C."/>
            <person name="Tyler B."/>
            <person name="van West P."/>
            <person name="Dieguez-Uribeondo J."/>
            <person name="Young S.K."/>
            <person name="Zeng Q."/>
            <person name="Gargeya S."/>
            <person name="Fitzgerald M."/>
            <person name="Abouelleil A."/>
            <person name="Alvarado L."/>
            <person name="Chapman S.B."/>
            <person name="Gainer-Dewar J."/>
            <person name="Goldberg J."/>
            <person name="Griggs A."/>
            <person name="Gujja S."/>
            <person name="Hansen M."/>
            <person name="Howarth C."/>
            <person name="Imamovic A."/>
            <person name="Ireland A."/>
            <person name="Larimer J."/>
            <person name="McCowan C."/>
            <person name="Murphy C."/>
            <person name="Pearson M."/>
            <person name="Poon T.W."/>
            <person name="Priest M."/>
            <person name="Roberts A."/>
            <person name="Saif S."/>
            <person name="Shea T."/>
            <person name="Sykes S."/>
            <person name="Wortman J."/>
            <person name="Nusbaum C."/>
            <person name="Birren B."/>
        </authorList>
    </citation>
    <scope>NUCLEOTIDE SEQUENCE [LARGE SCALE GENOMIC DNA]</scope>
    <source>
        <strain evidence="11">NJM9701</strain>
    </source>
</reference>
<comment type="similarity">
    <text evidence="2">Belongs to the MNN1/MNT family.</text>
</comment>
<organism evidence="11">
    <name type="scientific">Aphanomyces invadans</name>
    <dbReference type="NCBI Taxonomy" id="157072"/>
    <lineage>
        <taxon>Eukaryota</taxon>
        <taxon>Sar</taxon>
        <taxon>Stramenopiles</taxon>
        <taxon>Oomycota</taxon>
        <taxon>Saprolegniomycetes</taxon>
        <taxon>Saprolegniales</taxon>
        <taxon>Verrucalvaceae</taxon>
        <taxon>Aphanomyces</taxon>
    </lineage>
</organism>
<dbReference type="Pfam" id="PF11051">
    <property type="entry name" value="Mannosyl_trans3"/>
    <property type="match status" value="1"/>
</dbReference>
<keyword evidence="8 10" id="KW-0472">Membrane</keyword>
<proteinExistence type="inferred from homology"/>
<dbReference type="RefSeq" id="XP_008875280.1">
    <property type="nucleotide sequence ID" value="XM_008877058.1"/>
</dbReference>
<dbReference type="PANTHER" id="PTHR31392">
    <property type="entry name" value="ALPHA-1,3-MANNOSYLTRANSFERASE MNN1-RELATED"/>
    <property type="match status" value="1"/>
</dbReference>
<evidence type="ECO:0000256" key="7">
    <source>
        <dbReference type="ARBA" id="ARBA00022989"/>
    </source>
</evidence>